<keyword evidence="2" id="KW-1185">Reference proteome</keyword>
<reference evidence="1 2" key="1">
    <citation type="journal article" date="2010" name="Stand. Genomic Sci.">
        <title>Complete genome sequence of Desulfarculus baarsii type strain (2st14).</title>
        <authorList>
            <person name="Sun H."/>
            <person name="Spring S."/>
            <person name="Lapidus A."/>
            <person name="Davenport K."/>
            <person name="Del Rio T.G."/>
            <person name="Tice H."/>
            <person name="Nolan M."/>
            <person name="Copeland A."/>
            <person name="Cheng J.F."/>
            <person name="Lucas S."/>
            <person name="Tapia R."/>
            <person name="Goodwin L."/>
            <person name="Pitluck S."/>
            <person name="Ivanova N."/>
            <person name="Pagani I."/>
            <person name="Mavromatis K."/>
            <person name="Ovchinnikova G."/>
            <person name="Pati A."/>
            <person name="Chen A."/>
            <person name="Palaniappan K."/>
            <person name="Hauser L."/>
            <person name="Chang Y.J."/>
            <person name="Jeffries C.D."/>
            <person name="Detter J.C."/>
            <person name="Han C."/>
            <person name="Rohde M."/>
            <person name="Brambilla E."/>
            <person name="Goker M."/>
            <person name="Woyke T."/>
            <person name="Bristow J."/>
            <person name="Eisen J.A."/>
            <person name="Markowitz V."/>
            <person name="Hugenholtz P."/>
            <person name="Kyrpides N.C."/>
            <person name="Klenk H.P."/>
            <person name="Land M."/>
        </authorList>
    </citation>
    <scope>NUCLEOTIDE SEQUENCE [LARGE SCALE GENOMIC DNA]</scope>
    <source>
        <strain evidence="2">ATCC 33931 / DSM 2075 / LMG 7858 / VKM B-1802 / 2st14</strain>
    </source>
</reference>
<proteinExistence type="predicted"/>
<dbReference type="AlphaFoldDB" id="E1QIT4"/>
<gene>
    <name evidence="1" type="ordered locus">Deba_1139</name>
</gene>
<sequence>MESLHHPVVAELARGADHLDEKAFRGPAGQSDFVRGILFAPPPGWLRALFALRGVLAKILGLRHETTATEAQTPRAMPTEVGQGLDMWTVRAFEPGRLWAAGIADKHLNVVLSVLSQPAGDGLFEHRVLTIVHYNHWTGPLYFNLIRPFHHLVVWRCGRRAAAGLGA</sequence>
<dbReference type="HOGENOM" id="CLU_116730_1_1_7"/>
<dbReference type="EMBL" id="CP002085">
    <property type="protein sequence ID" value="ADK84507.1"/>
    <property type="molecule type" value="Genomic_DNA"/>
</dbReference>
<evidence type="ECO:0008006" key="3">
    <source>
        <dbReference type="Google" id="ProtNLM"/>
    </source>
</evidence>
<dbReference type="eggNOG" id="ENOG50331AP">
    <property type="taxonomic scope" value="Bacteria"/>
</dbReference>
<dbReference type="Pfam" id="PF11066">
    <property type="entry name" value="DUF2867"/>
    <property type="match status" value="1"/>
</dbReference>
<dbReference type="OrthoDB" id="7058586at2"/>
<name>E1QIT4_DESB2</name>
<evidence type="ECO:0000313" key="2">
    <source>
        <dbReference type="Proteomes" id="UP000009047"/>
    </source>
</evidence>
<dbReference type="InterPro" id="IPR021295">
    <property type="entry name" value="DUF2867"/>
</dbReference>
<dbReference type="STRING" id="644282.Deba_1139"/>
<dbReference type="KEGG" id="dbr:Deba_1139"/>
<protein>
    <recommendedName>
        <fullName evidence="3">DUF2867 domain-containing protein</fullName>
    </recommendedName>
</protein>
<accession>E1QIT4</accession>
<organism evidence="1 2">
    <name type="scientific">Desulfarculus baarsii (strain ATCC 33931 / DSM 2075 / LMG 7858 / VKM B-1802 / 2st14)</name>
    <dbReference type="NCBI Taxonomy" id="644282"/>
    <lineage>
        <taxon>Bacteria</taxon>
        <taxon>Pseudomonadati</taxon>
        <taxon>Thermodesulfobacteriota</taxon>
        <taxon>Desulfarculia</taxon>
        <taxon>Desulfarculales</taxon>
        <taxon>Desulfarculaceae</taxon>
        <taxon>Desulfarculus</taxon>
    </lineage>
</organism>
<dbReference type="RefSeq" id="WP_013257961.1">
    <property type="nucleotide sequence ID" value="NC_014365.1"/>
</dbReference>
<evidence type="ECO:0000313" key="1">
    <source>
        <dbReference type="EMBL" id="ADK84507.1"/>
    </source>
</evidence>
<dbReference type="Proteomes" id="UP000009047">
    <property type="component" value="Chromosome"/>
</dbReference>